<gene>
    <name evidence="1" type="ORF">UFOPK2754_02767</name>
    <name evidence="2" type="ORF">UFOPK3543_02535</name>
    <name evidence="3" type="ORF">UFOPK3967_02552</name>
</gene>
<accession>A0A6J6V155</accession>
<evidence type="ECO:0000313" key="3">
    <source>
        <dbReference type="EMBL" id="CAB5017159.1"/>
    </source>
</evidence>
<dbReference type="AlphaFoldDB" id="A0A6J6V155"/>
<protein>
    <submittedName>
        <fullName evidence="1">Unannotated protein</fullName>
    </submittedName>
</protein>
<dbReference type="Gene3D" id="3.40.30.10">
    <property type="entry name" value="Glutaredoxin"/>
    <property type="match status" value="1"/>
</dbReference>
<organism evidence="1">
    <name type="scientific">freshwater metagenome</name>
    <dbReference type="NCBI Taxonomy" id="449393"/>
    <lineage>
        <taxon>unclassified sequences</taxon>
        <taxon>metagenomes</taxon>
        <taxon>ecological metagenomes</taxon>
    </lineage>
</organism>
<dbReference type="InterPro" id="IPR036249">
    <property type="entry name" value="Thioredoxin-like_sf"/>
</dbReference>
<evidence type="ECO:0000313" key="1">
    <source>
        <dbReference type="EMBL" id="CAB4765851.1"/>
    </source>
</evidence>
<dbReference type="EMBL" id="CAFBMH010000129">
    <property type="protein sequence ID" value="CAB4928867.1"/>
    <property type="molecule type" value="Genomic_DNA"/>
</dbReference>
<sequence length="136" mass="14572">MDTFTLLEPTGAHDLVATIDGDRVLLKRDDVAAALGWVRKPEGLCRDDECLFVSSSSGLDVGELLDLGELARLLRRPLALDLIERAGFLGESASARSDALTSLDAPGFTLPDLAGASHSLAEHRGKKVFLVAWASW</sequence>
<name>A0A6J6V155_9ZZZZ</name>
<dbReference type="EMBL" id="CAEZYR010000141">
    <property type="protein sequence ID" value="CAB4765851.1"/>
    <property type="molecule type" value="Genomic_DNA"/>
</dbReference>
<evidence type="ECO:0000313" key="2">
    <source>
        <dbReference type="EMBL" id="CAB4928867.1"/>
    </source>
</evidence>
<proteinExistence type="predicted"/>
<dbReference type="SUPFAM" id="SSF52833">
    <property type="entry name" value="Thioredoxin-like"/>
    <property type="match status" value="1"/>
</dbReference>
<dbReference type="EMBL" id="CAFBOS010000203">
    <property type="protein sequence ID" value="CAB5017159.1"/>
    <property type="molecule type" value="Genomic_DNA"/>
</dbReference>
<reference evidence="1" key="1">
    <citation type="submission" date="2020-05" db="EMBL/GenBank/DDBJ databases">
        <authorList>
            <person name="Chiriac C."/>
            <person name="Salcher M."/>
            <person name="Ghai R."/>
            <person name="Kavagutti S V."/>
        </authorList>
    </citation>
    <scope>NUCLEOTIDE SEQUENCE</scope>
</reference>